<feature type="compositionally biased region" description="Polar residues" evidence="1">
    <location>
        <begin position="305"/>
        <end position="318"/>
    </location>
</feature>
<proteinExistence type="predicted"/>
<sequence length="1073" mass="119082">MDSPTDSSTPANAMSTPSHGASYSSRNIDEDALRFIFQKPVHLNDSDATSFAETLDITARTTEHSYHPPKAASNVQARASTHHIDVMAPGLGLRLFADAFHDVAPWKALERNPFLSSASKSGAAAATAARQFQALRAVFRLAQEYGIEYRKKMIQEKIFDKNAAYAKARDGKFEKMREAQQKILEAEATFSPKISDFARSSAHHKSINDYFPAGQEWLKRKEKKLNAKRDKAAFDAAEELREEIAAAFQMSPNSTAILAARKERLRHEREEEQQRANTDRLSETEPGTLVSTSTHTSLPVRKQLDASSSYSSPLQRESTTTIGIKNTGQQRTSTPPRGCTFSPILSNNSRELTKDLPPFQYRLLVSNEKKSMRLREHAFAEQIRVELPDGLDEVRRGPVRLQEEIDLTVDRLHHNDNGCAARRLLSRNDDSNDDVHDVLVESTFSPLITPLASLTPSRHMTPTKRQQELEAQSKLRRAQAERKSRSYVPGGLDGLLPPSTGRVEEEQSEVGTTPRRRLNDVIVSPTMKDFLWRADAWDSQRKGHHEQVLREHENKFQQVHRFHPFTSPKTREIMAEKDRMLVAEQHTLHHHQEQPTTSDSSSYVNAELFVGQRAQHNNNTAAVMVRDHGGFSSSTMMMPHNYYDHRSFDNNPQLQAAHSARTFNTGTTSERHSSSSAAVAQEATTRDIDGGSEFEAWRPLEAIAQNGADSSRPASQAHHEQKEPLSVIHRMHQHQHRQNKQQQHVSPAAEHNNDMMAPSSAQTKSSDPHKAAVIRELVRYGLHGTRINVAYASPFRTPLQEQRDNGMITTSTSSPKKGSRGRLPTKQHEPFRTSSGISRRHPQSTSVMTFNSTTGGGGASSPHYSAMRFGSNHSDERLASPPRDIVARRGVSGDFVTAAAAATPPSGRFRSPTIGLRSGTVTSSVPESQAHLVTPPPGIMQRNTSGGGASYQTATTPTARGGVQLDRDMVDELKNWWVELTTTNPSQQQVSGNRSALTSTHGGNGHNNLSLLTHDALLAAVELVTTSTGASVARKSALSLLAEFPRSIVFADFVLLVEKLFAIQQQQPRRLYH</sequence>
<evidence type="ECO:0000313" key="3">
    <source>
        <dbReference type="Proteomes" id="UP000051952"/>
    </source>
</evidence>
<dbReference type="VEuPathDB" id="TriTrypDB:BSAL_01585"/>
<dbReference type="AlphaFoldDB" id="A0A0S4JG38"/>
<keyword evidence="3" id="KW-1185">Reference proteome</keyword>
<gene>
    <name evidence="2" type="ORF">BSAL_01585</name>
</gene>
<feature type="region of interest" description="Disordered" evidence="1">
    <location>
        <begin position="663"/>
        <end position="687"/>
    </location>
</feature>
<feature type="region of interest" description="Disordered" evidence="1">
    <location>
        <begin position="918"/>
        <end position="939"/>
    </location>
</feature>
<dbReference type="Proteomes" id="UP000051952">
    <property type="component" value="Unassembled WGS sequence"/>
</dbReference>
<feature type="region of interest" description="Disordered" evidence="1">
    <location>
        <begin position="452"/>
        <end position="513"/>
    </location>
</feature>
<feature type="region of interest" description="Disordered" evidence="1">
    <location>
        <begin position="1"/>
        <end position="24"/>
    </location>
</feature>
<feature type="compositionally biased region" description="Polar residues" evidence="1">
    <location>
        <begin position="452"/>
        <end position="464"/>
    </location>
</feature>
<feature type="region of interest" description="Disordered" evidence="1">
    <location>
        <begin position="263"/>
        <end position="318"/>
    </location>
</feature>
<organism evidence="2 3">
    <name type="scientific">Bodo saltans</name>
    <name type="common">Flagellated protozoan</name>
    <dbReference type="NCBI Taxonomy" id="75058"/>
    <lineage>
        <taxon>Eukaryota</taxon>
        <taxon>Discoba</taxon>
        <taxon>Euglenozoa</taxon>
        <taxon>Kinetoplastea</taxon>
        <taxon>Metakinetoplastina</taxon>
        <taxon>Eubodonida</taxon>
        <taxon>Bodonidae</taxon>
        <taxon>Bodo</taxon>
    </lineage>
</organism>
<evidence type="ECO:0000313" key="2">
    <source>
        <dbReference type="EMBL" id="CUG88167.1"/>
    </source>
</evidence>
<feature type="compositionally biased region" description="Basic and acidic residues" evidence="1">
    <location>
        <begin position="263"/>
        <end position="283"/>
    </location>
</feature>
<accession>A0A0S4JG38</accession>
<feature type="compositionally biased region" description="Polar residues" evidence="1">
    <location>
        <begin position="807"/>
        <end position="816"/>
    </location>
</feature>
<evidence type="ECO:0000256" key="1">
    <source>
        <dbReference type="SAM" id="MobiDB-lite"/>
    </source>
</evidence>
<reference evidence="3" key="1">
    <citation type="submission" date="2015-09" db="EMBL/GenBank/DDBJ databases">
        <authorList>
            <consortium name="Pathogen Informatics"/>
        </authorList>
    </citation>
    <scope>NUCLEOTIDE SEQUENCE [LARGE SCALE GENOMIC DNA]</scope>
    <source>
        <strain evidence="3">Lake Konstanz</strain>
    </source>
</reference>
<protein>
    <submittedName>
        <fullName evidence="2">Uncharacterized protein</fullName>
    </submittedName>
</protein>
<feature type="compositionally biased region" description="Basic and acidic residues" evidence="1">
    <location>
        <begin position="465"/>
        <end position="484"/>
    </location>
</feature>
<dbReference type="EMBL" id="CYKH01001620">
    <property type="protein sequence ID" value="CUG88167.1"/>
    <property type="molecule type" value="Genomic_DNA"/>
</dbReference>
<feature type="compositionally biased region" description="Polar residues" evidence="1">
    <location>
        <begin position="832"/>
        <end position="845"/>
    </location>
</feature>
<feature type="compositionally biased region" description="Polar residues" evidence="1">
    <location>
        <begin position="663"/>
        <end position="678"/>
    </location>
</feature>
<feature type="compositionally biased region" description="Basic residues" evidence="1">
    <location>
        <begin position="730"/>
        <end position="739"/>
    </location>
</feature>
<feature type="region of interest" description="Disordered" evidence="1">
    <location>
        <begin position="798"/>
        <end position="845"/>
    </location>
</feature>
<feature type="region of interest" description="Disordered" evidence="1">
    <location>
        <begin position="730"/>
        <end position="768"/>
    </location>
</feature>
<name>A0A0S4JG38_BODSA</name>